<evidence type="ECO:0000313" key="6">
    <source>
        <dbReference type="EMBL" id="RMD00987.1"/>
    </source>
</evidence>
<gene>
    <name evidence="6" type="ORF">EAY64_03700</name>
</gene>
<reference evidence="6 7" key="1">
    <citation type="submission" date="2018-10" db="EMBL/GenBank/DDBJ databases">
        <title>Draft genome sequence of Aquitalea MWU14-2217 isolated from a wild cranberry bog in Provincetown, Massachusetts.</title>
        <authorList>
            <person name="Ebadzadsahrai G."/>
            <person name="Soby S."/>
        </authorList>
    </citation>
    <scope>NUCLEOTIDE SEQUENCE [LARGE SCALE GENOMIC DNA]</scope>
    <source>
        <strain evidence="6 7">MWU14-2217</strain>
    </source>
</reference>
<evidence type="ECO:0000313" key="7">
    <source>
        <dbReference type="Proteomes" id="UP000274139"/>
    </source>
</evidence>
<dbReference type="AlphaFoldDB" id="A0A454JM85"/>
<keyword evidence="3" id="KW-0862">Zinc</keyword>
<evidence type="ECO:0000256" key="4">
    <source>
        <dbReference type="ARBA" id="ARBA00023239"/>
    </source>
</evidence>
<accession>A0A454JM85</accession>
<feature type="domain" description="CENP-V/GFA" evidence="5">
    <location>
        <begin position="5"/>
        <end position="111"/>
    </location>
</feature>
<keyword evidence="4" id="KW-0456">Lyase</keyword>
<sequence length="133" mass="14665">MEQVLHGHCLCGAVRYQCQGRPLGVSYCYCKTCQLAAGAPVYLGALFLRQAVRWQGATTAYRSSPLGLRHFCPVCGSTLFYECTDGSQRLEITVATLEQPASLPPDCHEWTDSAIPWFHLDDALPRYPQGGPD</sequence>
<dbReference type="Proteomes" id="UP000274139">
    <property type="component" value="Unassembled WGS sequence"/>
</dbReference>
<comment type="similarity">
    <text evidence="1">Belongs to the Gfa family.</text>
</comment>
<dbReference type="RefSeq" id="WP_103523445.1">
    <property type="nucleotide sequence ID" value="NZ_JAIZDC010000002.1"/>
</dbReference>
<proteinExistence type="inferred from homology"/>
<dbReference type="GO" id="GO:0016846">
    <property type="term" value="F:carbon-sulfur lyase activity"/>
    <property type="evidence" value="ECO:0007669"/>
    <property type="project" value="InterPro"/>
</dbReference>
<name>A0A454JM85_9NEIS</name>
<dbReference type="InterPro" id="IPR011057">
    <property type="entry name" value="Mss4-like_sf"/>
</dbReference>
<dbReference type="PANTHER" id="PTHR33337:SF40">
    <property type="entry name" value="CENP-V_GFA DOMAIN-CONTAINING PROTEIN-RELATED"/>
    <property type="match status" value="1"/>
</dbReference>
<evidence type="ECO:0000256" key="3">
    <source>
        <dbReference type="ARBA" id="ARBA00022833"/>
    </source>
</evidence>
<dbReference type="PROSITE" id="PS51891">
    <property type="entry name" value="CENP_V_GFA"/>
    <property type="match status" value="1"/>
</dbReference>
<dbReference type="Gene3D" id="3.90.1590.10">
    <property type="entry name" value="glutathione-dependent formaldehyde- activating enzyme (gfa)"/>
    <property type="match status" value="1"/>
</dbReference>
<dbReference type="InterPro" id="IPR006913">
    <property type="entry name" value="CENP-V/GFA"/>
</dbReference>
<dbReference type="EMBL" id="RFAR01000011">
    <property type="protein sequence ID" value="RMD00987.1"/>
    <property type="molecule type" value="Genomic_DNA"/>
</dbReference>
<evidence type="ECO:0000256" key="1">
    <source>
        <dbReference type="ARBA" id="ARBA00005495"/>
    </source>
</evidence>
<protein>
    <submittedName>
        <fullName evidence="6">GFA family protein</fullName>
    </submittedName>
</protein>
<dbReference type="PANTHER" id="PTHR33337">
    <property type="entry name" value="GFA DOMAIN-CONTAINING PROTEIN"/>
    <property type="match status" value="1"/>
</dbReference>
<dbReference type="OrthoDB" id="327703at2"/>
<keyword evidence="2" id="KW-0479">Metal-binding</keyword>
<evidence type="ECO:0000259" key="5">
    <source>
        <dbReference type="PROSITE" id="PS51891"/>
    </source>
</evidence>
<comment type="caution">
    <text evidence="6">The sequence shown here is derived from an EMBL/GenBank/DDBJ whole genome shotgun (WGS) entry which is preliminary data.</text>
</comment>
<dbReference type="Pfam" id="PF04828">
    <property type="entry name" value="GFA"/>
    <property type="match status" value="1"/>
</dbReference>
<organism evidence="6 7">
    <name type="scientific">Aquitalea palustris</name>
    <dbReference type="NCBI Taxonomy" id="2480983"/>
    <lineage>
        <taxon>Bacteria</taxon>
        <taxon>Pseudomonadati</taxon>
        <taxon>Pseudomonadota</taxon>
        <taxon>Betaproteobacteria</taxon>
        <taxon>Neisseriales</taxon>
        <taxon>Chromobacteriaceae</taxon>
        <taxon>Aquitalea</taxon>
    </lineage>
</organism>
<keyword evidence="7" id="KW-1185">Reference proteome</keyword>
<evidence type="ECO:0000256" key="2">
    <source>
        <dbReference type="ARBA" id="ARBA00022723"/>
    </source>
</evidence>
<dbReference type="GO" id="GO:0046872">
    <property type="term" value="F:metal ion binding"/>
    <property type="evidence" value="ECO:0007669"/>
    <property type="project" value="UniProtKB-KW"/>
</dbReference>
<dbReference type="SUPFAM" id="SSF51316">
    <property type="entry name" value="Mss4-like"/>
    <property type="match status" value="1"/>
</dbReference>